<gene>
    <name evidence="2" type="ORF">EPA86_11785</name>
</gene>
<accession>A0A502KRN9</accession>
<protein>
    <submittedName>
        <fullName evidence="2">DUF2249 domain-containing protein</fullName>
    </submittedName>
</protein>
<name>A0A502KRN9_9GAMM</name>
<dbReference type="Pfam" id="PF10006">
    <property type="entry name" value="DUF2249"/>
    <property type="match status" value="1"/>
</dbReference>
<organism evidence="2 3">
    <name type="scientific">Litorilituus lipolyticus</name>
    <dbReference type="NCBI Taxonomy" id="2491017"/>
    <lineage>
        <taxon>Bacteria</taxon>
        <taxon>Pseudomonadati</taxon>
        <taxon>Pseudomonadota</taxon>
        <taxon>Gammaproteobacteria</taxon>
        <taxon>Alteromonadales</taxon>
        <taxon>Colwelliaceae</taxon>
        <taxon>Litorilituus</taxon>
    </lineage>
</organism>
<dbReference type="AlphaFoldDB" id="A0A502KRN9"/>
<reference evidence="2 3" key="1">
    <citation type="submission" date="2019-01" db="EMBL/GenBank/DDBJ databases">
        <title>Litorilituus lipolytica sp. nov., isolated from intertidal sand of the Yellow Sea in China.</title>
        <authorList>
            <person name="Liu A."/>
        </authorList>
    </citation>
    <scope>NUCLEOTIDE SEQUENCE [LARGE SCALE GENOMIC DNA]</scope>
    <source>
        <strain evidence="2 3">RZ04</strain>
    </source>
</reference>
<dbReference type="OrthoDB" id="5958858at2"/>
<dbReference type="InterPro" id="IPR018720">
    <property type="entry name" value="DUF2249"/>
</dbReference>
<evidence type="ECO:0000259" key="1">
    <source>
        <dbReference type="Pfam" id="PF10006"/>
    </source>
</evidence>
<feature type="domain" description="DUF2249" evidence="1">
    <location>
        <begin position="6"/>
        <end position="51"/>
    </location>
</feature>
<proteinExistence type="predicted"/>
<sequence>MEIVSIDVSQLPPPEPMKEILLALSALSSKQCLEVKHSRQPFPLYEKLLAASWCYHCQLTEKNKEHEQIFLYIYRAELQSDVTKFLLTQYPSATS</sequence>
<keyword evidence="3" id="KW-1185">Reference proteome</keyword>
<comment type="caution">
    <text evidence="2">The sequence shown here is derived from an EMBL/GenBank/DDBJ whole genome shotgun (WGS) entry which is preliminary data.</text>
</comment>
<dbReference type="RefSeq" id="WP_140603855.1">
    <property type="nucleotide sequence ID" value="NZ_SAWY01000025.1"/>
</dbReference>
<dbReference type="InterPro" id="IPR036868">
    <property type="entry name" value="TusA-like_sf"/>
</dbReference>
<dbReference type="Proteomes" id="UP000315303">
    <property type="component" value="Unassembled WGS sequence"/>
</dbReference>
<dbReference type="SUPFAM" id="SSF64307">
    <property type="entry name" value="SirA-like"/>
    <property type="match status" value="1"/>
</dbReference>
<evidence type="ECO:0000313" key="2">
    <source>
        <dbReference type="EMBL" id="TPH14262.1"/>
    </source>
</evidence>
<evidence type="ECO:0000313" key="3">
    <source>
        <dbReference type="Proteomes" id="UP000315303"/>
    </source>
</evidence>
<dbReference type="EMBL" id="SAWY01000025">
    <property type="protein sequence ID" value="TPH14262.1"/>
    <property type="molecule type" value="Genomic_DNA"/>
</dbReference>